<dbReference type="SMART" id="SM00066">
    <property type="entry name" value="GAL4"/>
    <property type="match status" value="1"/>
</dbReference>
<feature type="region of interest" description="Disordered" evidence="4">
    <location>
        <begin position="524"/>
        <end position="558"/>
    </location>
</feature>
<gene>
    <name evidence="6" type="ORF">VHEMI03186</name>
</gene>
<dbReference type="GO" id="GO:0008270">
    <property type="term" value="F:zinc ion binding"/>
    <property type="evidence" value="ECO:0007669"/>
    <property type="project" value="InterPro"/>
</dbReference>
<dbReference type="GO" id="GO:0006351">
    <property type="term" value="P:DNA-templated transcription"/>
    <property type="evidence" value="ECO:0007669"/>
    <property type="project" value="InterPro"/>
</dbReference>
<dbReference type="InterPro" id="IPR007219">
    <property type="entry name" value="XnlR_reg_dom"/>
</dbReference>
<comment type="subcellular location">
    <subcellularLocation>
        <location evidence="1">Nucleus</location>
    </subcellularLocation>
</comment>
<dbReference type="SUPFAM" id="SSF57701">
    <property type="entry name" value="Zn2/Cys6 DNA-binding domain"/>
    <property type="match status" value="1"/>
</dbReference>
<evidence type="ECO:0000256" key="3">
    <source>
        <dbReference type="ARBA" id="ARBA00023242"/>
    </source>
</evidence>
<keyword evidence="3" id="KW-0539">Nucleus</keyword>
<dbReference type="EMBL" id="CDHN01000001">
    <property type="protein sequence ID" value="CEJ83165.1"/>
    <property type="molecule type" value="Genomic_DNA"/>
</dbReference>
<dbReference type="HOGENOM" id="CLU_004083_7_2_1"/>
<dbReference type="OrthoDB" id="435881at2759"/>
<name>A0A0A1TAI0_9HYPO</name>
<dbReference type="Gene3D" id="4.10.240.10">
    <property type="entry name" value="Zn(2)-C6 fungal-type DNA-binding domain"/>
    <property type="match status" value="1"/>
</dbReference>
<dbReference type="InterPro" id="IPR001138">
    <property type="entry name" value="Zn2Cys6_DnaBD"/>
</dbReference>
<dbReference type="Pfam" id="PF04082">
    <property type="entry name" value="Fungal_trans"/>
    <property type="match status" value="1"/>
</dbReference>
<dbReference type="AlphaFoldDB" id="A0A0A1TAI0"/>
<sequence>MPRRVITPGRSCLECRRRKIKCDRGVPCEYCRVSEIQCEYPSPTRGGFRGKDDALQKRVESLAATLNSLSGQVSEIQTQLQDEVLPGERPRPVPITPETSVCATNLLSFPSGNSRSTQVAHPPPSTVTMLWQMYLEVIDPIVKIFHVPTMQKHIAYSIQNLTSLDIGTQCALFAIYYSTTLVIPDKHYQKYLHGAKDTQLKNYRVGIEESLVQANLLTTHDFMVLQALTLYITCARSDPKAPNMPSLVGLAVSIAMKMGLNCVDSMTSLTPFDMEMRRRLWWHLSTLDVRIAEDYQVPPNILPALNTTSFPANTNDGALDPAMMTTPQSEPRRTDMLYNLTRFQGSHFLREVVFSDDVCVKQGYKIRTNAEKCAFIDEFWAKMENTLLCHCDASVPIDNVTITSIRLILVKSKLTIMKPNPLQKQNAPTRESYRNTCKQVLEYAYELRQYEPGKKWLWLFQTYIEWDALAYLLLDLSLAAADDTDGLWETVEKTYQHWAGTSNASTDRRWVHITELHGKAVAAKTDLSPLPERRRTRQTIPSPSKDLHHAGHSPDQQMTAESNITINADALWSQILGPCPSTTADEPLPVNAVDPSFIPSSGSMPDWDHLLFDRYWQAVG</sequence>
<proteinExistence type="predicted"/>
<dbReference type="PANTHER" id="PTHR31001">
    <property type="entry name" value="UNCHARACTERIZED TRANSCRIPTIONAL REGULATORY PROTEIN"/>
    <property type="match status" value="1"/>
</dbReference>
<protein>
    <recommendedName>
        <fullName evidence="5">Zn(2)-C6 fungal-type domain-containing protein</fullName>
    </recommendedName>
</protein>
<dbReference type="GO" id="GO:0000981">
    <property type="term" value="F:DNA-binding transcription factor activity, RNA polymerase II-specific"/>
    <property type="evidence" value="ECO:0007669"/>
    <property type="project" value="InterPro"/>
</dbReference>
<dbReference type="CDD" id="cd00067">
    <property type="entry name" value="GAL4"/>
    <property type="match status" value="1"/>
</dbReference>
<evidence type="ECO:0000256" key="1">
    <source>
        <dbReference type="ARBA" id="ARBA00004123"/>
    </source>
</evidence>
<dbReference type="PROSITE" id="PS50048">
    <property type="entry name" value="ZN2_CY6_FUNGAL_2"/>
    <property type="match status" value="1"/>
</dbReference>
<organism evidence="6 7">
    <name type="scientific">[Torrubiella] hemipterigena</name>
    <dbReference type="NCBI Taxonomy" id="1531966"/>
    <lineage>
        <taxon>Eukaryota</taxon>
        <taxon>Fungi</taxon>
        <taxon>Dikarya</taxon>
        <taxon>Ascomycota</taxon>
        <taxon>Pezizomycotina</taxon>
        <taxon>Sordariomycetes</taxon>
        <taxon>Hypocreomycetidae</taxon>
        <taxon>Hypocreales</taxon>
        <taxon>Clavicipitaceae</taxon>
        <taxon>Clavicipitaceae incertae sedis</taxon>
        <taxon>'Torrubiella' clade</taxon>
    </lineage>
</organism>
<dbReference type="Pfam" id="PF00172">
    <property type="entry name" value="Zn_clus"/>
    <property type="match status" value="1"/>
</dbReference>
<evidence type="ECO:0000256" key="4">
    <source>
        <dbReference type="SAM" id="MobiDB-lite"/>
    </source>
</evidence>
<evidence type="ECO:0000313" key="7">
    <source>
        <dbReference type="Proteomes" id="UP000039046"/>
    </source>
</evidence>
<dbReference type="GO" id="GO:0005634">
    <property type="term" value="C:nucleus"/>
    <property type="evidence" value="ECO:0007669"/>
    <property type="project" value="UniProtKB-SubCell"/>
</dbReference>
<feature type="domain" description="Zn(2)-C6 fungal-type" evidence="5">
    <location>
        <begin position="11"/>
        <end position="40"/>
    </location>
</feature>
<keyword evidence="2" id="KW-0479">Metal-binding</keyword>
<dbReference type="Proteomes" id="UP000039046">
    <property type="component" value="Unassembled WGS sequence"/>
</dbReference>
<keyword evidence="7" id="KW-1185">Reference proteome</keyword>
<dbReference type="SMART" id="SM00906">
    <property type="entry name" value="Fungal_trans"/>
    <property type="match status" value="1"/>
</dbReference>
<dbReference type="CDD" id="cd12148">
    <property type="entry name" value="fungal_TF_MHR"/>
    <property type="match status" value="1"/>
</dbReference>
<dbReference type="InterPro" id="IPR036864">
    <property type="entry name" value="Zn2-C6_fun-type_DNA-bd_sf"/>
</dbReference>
<evidence type="ECO:0000259" key="5">
    <source>
        <dbReference type="PROSITE" id="PS50048"/>
    </source>
</evidence>
<dbReference type="GO" id="GO:0003677">
    <property type="term" value="F:DNA binding"/>
    <property type="evidence" value="ECO:0007669"/>
    <property type="project" value="InterPro"/>
</dbReference>
<accession>A0A0A1TAI0</accession>
<reference evidence="6 7" key="1">
    <citation type="journal article" date="2015" name="Genome Announc.">
        <title>Draft Genome Sequence and Gene Annotation of the Entomopathogenic Fungus Verticillium hemipterigenum.</title>
        <authorList>
            <person name="Horn F."/>
            <person name="Habel A."/>
            <person name="Scharf D.H."/>
            <person name="Dworschak J."/>
            <person name="Brakhage A.A."/>
            <person name="Guthke R."/>
            <person name="Hertweck C."/>
            <person name="Linde J."/>
        </authorList>
    </citation>
    <scope>NUCLEOTIDE SEQUENCE [LARGE SCALE GENOMIC DNA]</scope>
</reference>
<evidence type="ECO:0000313" key="6">
    <source>
        <dbReference type="EMBL" id="CEJ83165.1"/>
    </source>
</evidence>
<dbReference type="PROSITE" id="PS00463">
    <property type="entry name" value="ZN2_CY6_FUNGAL_1"/>
    <property type="match status" value="1"/>
</dbReference>
<dbReference type="PANTHER" id="PTHR31001:SF91">
    <property type="entry name" value="ZN(II)2CYS6 TRANSCRIPTION FACTOR (EUROFUNG)"/>
    <property type="match status" value="1"/>
</dbReference>
<evidence type="ECO:0000256" key="2">
    <source>
        <dbReference type="ARBA" id="ARBA00022723"/>
    </source>
</evidence>
<dbReference type="InterPro" id="IPR050613">
    <property type="entry name" value="Sec_Metabolite_Reg"/>
</dbReference>